<sequence length="131" mass="14745">MNEIVRGISFPFRVSVQGGATMSVANDSEITHIIEQMQQVLKTPKFERGMEYHIYSEVDSLTWEENNPSTAVIAKYYIKDCLTRCVPLIDVEDIEIINDDNVLLGIIGFSVKATKKKHVVTLEVGLINDSK</sequence>
<dbReference type="EMBL" id="BK014762">
    <property type="protein sequence ID" value="DAD74587.1"/>
    <property type="molecule type" value="Genomic_DNA"/>
</dbReference>
<dbReference type="Gene3D" id="3.10.450.40">
    <property type="match status" value="1"/>
</dbReference>
<dbReference type="SUPFAM" id="SSF160719">
    <property type="entry name" value="gpW/gp25-like"/>
    <property type="match status" value="1"/>
</dbReference>
<organism evidence="1">
    <name type="scientific">Myoviridae sp. ctZgq1</name>
    <dbReference type="NCBI Taxonomy" id="2826666"/>
    <lineage>
        <taxon>Viruses</taxon>
        <taxon>Duplodnaviria</taxon>
        <taxon>Heunggongvirae</taxon>
        <taxon>Uroviricota</taxon>
        <taxon>Caudoviricetes</taxon>
    </lineage>
</organism>
<protein>
    <submittedName>
        <fullName evidence="1">Putative tail lysozyme</fullName>
    </submittedName>
</protein>
<proteinExistence type="predicted"/>
<reference evidence="1" key="1">
    <citation type="journal article" date="2021" name="Proc. Natl. Acad. Sci. U.S.A.">
        <title>A Catalog of Tens of Thousands of Viruses from Human Metagenomes Reveals Hidden Associations with Chronic Diseases.</title>
        <authorList>
            <person name="Tisza M.J."/>
            <person name="Buck C.B."/>
        </authorList>
    </citation>
    <scope>NUCLEOTIDE SEQUENCE</scope>
    <source>
        <strain evidence="1">CtZgq1</strain>
    </source>
</reference>
<name>A0A8S5LXQ8_9CAUD</name>
<accession>A0A8S5LXQ8</accession>
<evidence type="ECO:0000313" key="1">
    <source>
        <dbReference type="EMBL" id="DAD74587.1"/>
    </source>
</evidence>